<keyword evidence="1" id="KW-0396">Initiation factor</keyword>
<dbReference type="EMBL" id="QTSX02007219">
    <property type="protein sequence ID" value="KAJ9049562.1"/>
    <property type="molecule type" value="Genomic_DNA"/>
</dbReference>
<gene>
    <name evidence="1" type="primary">CDC45_2</name>
    <name evidence="1" type="ORF">DSO57_1023136</name>
</gene>
<reference evidence="1" key="1">
    <citation type="submission" date="2022-04" db="EMBL/GenBank/DDBJ databases">
        <title>Genome of the entomopathogenic fungus Entomophthora muscae.</title>
        <authorList>
            <person name="Elya C."/>
            <person name="Lovett B.R."/>
            <person name="Lee E."/>
            <person name="Macias A.M."/>
            <person name="Hajek A.E."/>
            <person name="De Bivort B.L."/>
            <person name="Kasson M.T."/>
            <person name="De Fine Licht H.H."/>
            <person name="Stajich J.E."/>
        </authorList>
    </citation>
    <scope>NUCLEOTIDE SEQUENCE</scope>
    <source>
        <strain evidence="1">Berkeley</strain>
    </source>
</reference>
<keyword evidence="1" id="KW-0648">Protein biosynthesis</keyword>
<proteinExistence type="predicted"/>
<accession>A0ACC2RHL5</accession>
<organism evidence="1 2">
    <name type="scientific">Entomophthora muscae</name>
    <dbReference type="NCBI Taxonomy" id="34485"/>
    <lineage>
        <taxon>Eukaryota</taxon>
        <taxon>Fungi</taxon>
        <taxon>Fungi incertae sedis</taxon>
        <taxon>Zoopagomycota</taxon>
        <taxon>Entomophthoromycotina</taxon>
        <taxon>Entomophthoromycetes</taxon>
        <taxon>Entomophthorales</taxon>
        <taxon>Entomophthoraceae</taxon>
        <taxon>Entomophthora</taxon>
    </lineage>
</organism>
<comment type="caution">
    <text evidence="1">The sequence shown here is derived from an EMBL/GenBank/DDBJ whole genome shotgun (WGS) entry which is preliminary data.</text>
</comment>
<evidence type="ECO:0000313" key="1">
    <source>
        <dbReference type="EMBL" id="KAJ9049562.1"/>
    </source>
</evidence>
<protein>
    <submittedName>
        <fullName evidence="1">DNA replication initiation factor cdc45</fullName>
    </submittedName>
</protein>
<dbReference type="Proteomes" id="UP001165960">
    <property type="component" value="Unassembled WGS sequence"/>
</dbReference>
<sequence>MPLFRTKELSQIYNEIKSHSLFGKISVLILVVYDPDALSSLKILSKLLRNDGILFRIKPITDLDQLRHLNEKYIENSDDIKSIVFLNCGGLIELIEYFDMSREIKLYVFDCHRPFSLENIFNSRHVRVIGEDPKVTASLGEAFRVAVLGELDMDYELSDSDNEFEEDPVKRIEMQEIKRRERKALREKSVALYTDYVDQGLHYGPPTASLFLALAETQGALSSDYLWLCSIGLTYHYLSYRCTEEQYNPLVTILQKKIEQVKSNHHTSNLSKYGASHSDNASVRKNTLRGMAAARNQKRNHASVYPYKPAPTYYNGPNELRRLKETLGGQASGSSGFSPVDQPAKKIQPKNKQDEHIYATHRLASEGMVSCKSVLRFSLLHYWSLYEAMYYSPFVAIRLGVWKDPGFKTFLNLLAKMGISLEQARKPYPYMDTSLKATLLPKLSEYGPPVGLDKITYQSFERNFGFNTCLPIQAADAVSSIRALFKLCPPILGRLSDLGRTAPLQMSTSDAIVSPIKDSSIDAGTLELLTKVYFESANDISQEETEGSAMASFYAAYDALENVDLLKAGIELSKHFQKEVTDNGLDLIRKYNINQFNSFRLALVKESPAMASFLHPDTLADLGHFLLAAIKRVAAQNPKYSDNLPMITVAHNAAKKSFLVVGTTNCEGVNPSKNTFSQAFKQVALKLRVEYLSSQLETDVVEIAESDLEEFLKHLEISN</sequence>
<evidence type="ECO:0000313" key="2">
    <source>
        <dbReference type="Proteomes" id="UP001165960"/>
    </source>
</evidence>
<name>A0ACC2RHL5_9FUNG</name>
<keyword evidence="2" id="KW-1185">Reference proteome</keyword>